<evidence type="ECO:0000313" key="4">
    <source>
        <dbReference type="EMBL" id="KAG5673193.1"/>
    </source>
</evidence>
<dbReference type="InterPro" id="IPR001611">
    <property type="entry name" value="Leu-rich_rpt"/>
</dbReference>
<dbReference type="Gene3D" id="3.80.10.10">
    <property type="entry name" value="Ribonuclease Inhibitor"/>
    <property type="match status" value="2"/>
</dbReference>
<dbReference type="Pfam" id="PF13855">
    <property type="entry name" value="LRR_8"/>
    <property type="match status" value="1"/>
</dbReference>
<proteinExistence type="predicted"/>
<dbReference type="PANTHER" id="PTHR45617">
    <property type="entry name" value="LEUCINE RICH REPEAT FAMILY PROTEIN"/>
    <property type="match status" value="1"/>
</dbReference>
<dbReference type="PROSITE" id="PS51450">
    <property type="entry name" value="LRR"/>
    <property type="match status" value="1"/>
</dbReference>
<keyword evidence="3" id="KW-0472">Membrane</keyword>
<evidence type="ECO:0000256" key="2">
    <source>
        <dbReference type="ARBA" id="ARBA00022737"/>
    </source>
</evidence>
<dbReference type="SMART" id="SM00369">
    <property type="entry name" value="LRR_TYP"/>
    <property type="match status" value="3"/>
</dbReference>
<accession>A0A9J6BTI2</accession>
<comment type="caution">
    <text evidence="4">The sequence shown here is derived from an EMBL/GenBank/DDBJ whole genome shotgun (WGS) entry which is preliminary data.</text>
</comment>
<keyword evidence="3" id="KW-0812">Transmembrane</keyword>
<dbReference type="InterPro" id="IPR032675">
    <property type="entry name" value="LRR_dom_sf"/>
</dbReference>
<organism evidence="4 5">
    <name type="scientific">Polypedilum vanderplanki</name>
    <name type="common">Sleeping chironomid midge</name>
    <dbReference type="NCBI Taxonomy" id="319348"/>
    <lineage>
        <taxon>Eukaryota</taxon>
        <taxon>Metazoa</taxon>
        <taxon>Ecdysozoa</taxon>
        <taxon>Arthropoda</taxon>
        <taxon>Hexapoda</taxon>
        <taxon>Insecta</taxon>
        <taxon>Pterygota</taxon>
        <taxon>Neoptera</taxon>
        <taxon>Endopterygota</taxon>
        <taxon>Diptera</taxon>
        <taxon>Nematocera</taxon>
        <taxon>Chironomoidea</taxon>
        <taxon>Chironomidae</taxon>
        <taxon>Chironominae</taxon>
        <taxon>Polypedilum</taxon>
        <taxon>Polypedilum</taxon>
    </lineage>
</organism>
<dbReference type="Proteomes" id="UP001107558">
    <property type="component" value="Chromosome 3"/>
</dbReference>
<gene>
    <name evidence="4" type="ORF">PVAND_003260</name>
</gene>
<evidence type="ECO:0000256" key="3">
    <source>
        <dbReference type="SAM" id="Phobius"/>
    </source>
</evidence>
<dbReference type="AlphaFoldDB" id="A0A9J6BTI2"/>
<dbReference type="OrthoDB" id="272149at2759"/>
<protein>
    <submittedName>
        <fullName evidence="4">Uncharacterized protein</fullName>
    </submittedName>
</protein>
<dbReference type="PRINTS" id="PR00019">
    <property type="entry name" value="LEURICHRPT"/>
</dbReference>
<sequence>MRKEMKIMVNGRQLGYYGFENSANAVILLDVSGTNVQIPKLNMSFTNLIKMHASYNGMTNIDDIGSDTFPSLKFLNLSHNAIASLKSIVFSHLSELEVLDLSHNCLTHFNYDHMFLKHENVKKIYLHDNLLHKVHGIAGFNHLLHLDVLNLARNFIEEFNDFNIEIQELNLEKNLLKSLLIHHANGMTLTANHNNIVSFSADGSFKFLDLSFNNIKFLSEIQIRNAKKLILSHNQIENWSKMTFSDESSESSLEIHNGIATEIFDLSYNYLTSISALRHFKNAISINLEGNKMNNIDIEDIRVKFPNLTYLNFIKNPITDIDRDEMKFHNNTRFLNLHIDYEIVTQKPILSPLLVPIITTTTTLAPTTTTEEEVTEIDDNNGVSFEYQNEQPQMWFLIFSALLISIFIVSIIYYYKRRSKRLMRAMKREFNEAENFQF</sequence>
<keyword evidence="5" id="KW-1185">Reference proteome</keyword>
<dbReference type="EMBL" id="JADBJN010000003">
    <property type="protein sequence ID" value="KAG5673193.1"/>
    <property type="molecule type" value="Genomic_DNA"/>
</dbReference>
<keyword evidence="1" id="KW-0433">Leucine-rich repeat</keyword>
<dbReference type="PANTHER" id="PTHR45617:SF165">
    <property type="entry name" value="COMMON DPR-INTERACTING PROTEIN-RELATED"/>
    <property type="match status" value="1"/>
</dbReference>
<evidence type="ECO:0000313" key="5">
    <source>
        <dbReference type="Proteomes" id="UP001107558"/>
    </source>
</evidence>
<dbReference type="InterPro" id="IPR003591">
    <property type="entry name" value="Leu-rich_rpt_typical-subtyp"/>
</dbReference>
<name>A0A9J6BTI2_POLVA</name>
<reference evidence="4" key="1">
    <citation type="submission" date="2021-03" db="EMBL/GenBank/DDBJ databases">
        <title>Chromosome level genome of the anhydrobiotic midge Polypedilum vanderplanki.</title>
        <authorList>
            <person name="Yoshida Y."/>
            <person name="Kikawada T."/>
            <person name="Gusev O."/>
        </authorList>
    </citation>
    <scope>NUCLEOTIDE SEQUENCE</scope>
    <source>
        <strain evidence="4">NIAS01</strain>
        <tissue evidence="4">Whole body or cell culture</tissue>
    </source>
</reference>
<keyword evidence="2" id="KW-0677">Repeat</keyword>
<feature type="transmembrane region" description="Helical" evidence="3">
    <location>
        <begin position="394"/>
        <end position="415"/>
    </location>
</feature>
<evidence type="ECO:0000256" key="1">
    <source>
        <dbReference type="ARBA" id="ARBA00022614"/>
    </source>
</evidence>
<keyword evidence="3" id="KW-1133">Transmembrane helix</keyword>
<dbReference type="SUPFAM" id="SSF52058">
    <property type="entry name" value="L domain-like"/>
    <property type="match status" value="1"/>
</dbReference>